<accession>A0A2A4G4A8</accession>
<dbReference type="GO" id="GO:0001522">
    <property type="term" value="P:pseudouridine synthesis"/>
    <property type="evidence" value="ECO:0007669"/>
    <property type="project" value="InterPro"/>
</dbReference>
<dbReference type="SUPFAM" id="SSF55120">
    <property type="entry name" value="Pseudouridine synthase"/>
    <property type="match status" value="1"/>
</dbReference>
<gene>
    <name evidence="5" type="ORF">B7P33_16110</name>
</gene>
<comment type="caution">
    <text evidence="5">The sequence shown here is derived from an EMBL/GenBank/DDBJ whole genome shotgun (WGS) entry which is preliminary data.</text>
</comment>
<dbReference type="EMBL" id="NBWU01000007">
    <property type="protein sequence ID" value="PCE62806.1"/>
    <property type="molecule type" value="Genomic_DNA"/>
</dbReference>
<dbReference type="InterPro" id="IPR020103">
    <property type="entry name" value="PsdUridine_synth_cat_dom_sf"/>
</dbReference>
<dbReference type="Gene3D" id="3.30.70.580">
    <property type="entry name" value="Pseudouridine synthase I, catalytic domain, N-terminal subdomain"/>
    <property type="match status" value="1"/>
</dbReference>
<dbReference type="NCBIfam" id="TIGR00093">
    <property type="entry name" value="pseudouridine synthase"/>
    <property type="match status" value="1"/>
</dbReference>
<dbReference type="AlphaFoldDB" id="A0A2A4G4A8"/>
<dbReference type="GO" id="GO:0140098">
    <property type="term" value="F:catalytic activity, acting on RNA"/>
    <property type="evidence" value="ECO:0007669"/>
    <property type="project" value="UniProtKB-ARBA"/>
</dbReference>
<protein>
    <recommendedName>
        <fullName evidence="3">Pseudouridine synthase</fullName>
        <ecNumber evidence="3">5.4.99.-</ecNumber>
    </recommendedName>
</protein>
<dbReference type="EC" id="5.4.99.-" evidence="3"/>
<dbReference type="GO" id="GO:0009982">
    <property type="term" value="F:pseudouridine synthase activity"/>
    <property type="evidence" value="ECO:0007669"/>
    <property type="project" value="InterPro"/>
</dbReference>
<dbReference type="GO" id="GO:0003723">
    <property type="term" value="F:RNA binding"/>
    <property type="evidence" value="ECO:0007669"/>
    <property type="project" value="InterPro"/>
</dbReference>
<reference evidence="5 6" key="1">
    <citation type="submission" date="2017-04" db="EMBL/GenBank/DDBJ databases">
        <title>A new member of the family Flavobacteriaceae isolated from ascidians.</title>
        <authorList>
            <person name="Chen L."/>
        </authorList>
    </citation>
    <scope>NUCLEOTIDE SEQUENCE [LARGE SCALE GENOMIC DNA]</scope>
    <source>
        <strain evidence="5 6">HQA918</strain>
    </source>
</reference>
<sequence>MPHYLLYKPFGYLSQFKRGPQKRRKKLLGELFDFAEGTMAIGRLDEASEGLLLLSTDGMESERIRQGSFPKQYWVQVDGNIQTAAIEKLRNGIEINIHGQYYTTQKCRVEKLDTPPILPPRSKPVRSDRHGPSSWINITLTEGKFRQIRKMTAAVGHPTLRLVRHSIGILNLADMQPGQVIEVSKLLP</sequence>
<keyword evidence="2 3" id="KW-0413">Isomerase</keyword>
<dbReference type="Proteomes" id="UP000219559">
    <property type="component" value="Unassembled WGS sequence"/>
</dbReference>
<dbReference type="Pfam" id="PF00849">
    <property type="entry name" value="PseudoU_synth_2"/>
    <property type="match status" value="1"/>
</dbReference>
<comment type="similarity">
    <text evidence="1 3">Belongs to the pseudouridine synthase RsuA family.</text>
</comment>
<dbReference type="GO" id="GO:0006364">
    <property type="term" value="P:rRNA processing"/>
    <property type="evidence" value="ECO:0007669"/>
    <property type="project" value="UniProtKB-ARBA"/>
</dbReference>
<feature type="domain" description="Pseudouridine synthase RsuA/RluA-like" evidence="4">
    <location>
        <begin position="4"/>
        <end position="154"/>
    </location>
</feature>
<dbReference type="PANTHER" id="PTHR47683">
    <property type="entry name" value="PSEUDOURIDINE SYNTHASE FAMILY PROTEIN-RELATED"/>
    <property type="match status" value="1"/>
</dbReference>
<evidence type="ECO:0000313" key="6">
    <source>
        <dbReference type="Proteomes" id="UP000219559"/>
    </source>
</evidence>
<dbReference type="InterPro" id="IPR042092">
    <property type="entry name" value="PsdUridine_s_RsuA/RluB/E/F_cat"/>
</dbReference>
<keyword evidence="6" id="KW-1185">Reference proteome</keyword>
<name>A0A2A4G4A8_9FLAO</name>
<dbReference type="OrthoDB" id="1012272at2"/>
<evidence type="ECO:0000259" key="4">
    <source>
        <dbReference type="Pfam" id="PF00849"/>
    </source>
</evidence>
<evidence type="ECO:0000256" key="3">
    <source>
        <dbReference type="RuleBase" id="RU003887"/>
    </source>
</evidence>
<dbReference type="Gene3D" id="3.30.70.1560">
    <property type="entry name" value="Alpha-L RNA-binding motif"/>
    <property type="match status" value="1"/>
</dbReference>
<evidence type="ECO:0000256" key="1">
    <source>
        <dbReference type="ARBA" id="ARBA00008348"/>
    </source>
</evidence>
<dbReference type="PANTHER" id="PTHR47683:SF2">
    <property type="entry name" value="RNA-BINDING S4 DOMAIN-CONTAINING PROTEIN"/>
    <property type="match status" value="1"/>
</dbReference>
<dbReference type="InterPro" id="IPR006145">
    <property type="entry name" value="PsdUridine_synth_RsuA/RluA"/>
</dbReference>
<dbReference type="InterPro" id="IPR000748">
    <property type="entry name" value="PsdUridine_synth_RsuA/RluB/E/F"/>
</dbReference>
<dbReference type="InterPro" id="IPR018496">
    <property type="entry name" value="PsdUridine_synth_RsuA/RluB_CS"/>
</dbReference>
<dbReference type="PROSITE" id="PS01149">
    <property type="entry name" value="PSI_RSU"/>
    <property type="match status" value="1"/>
</dbReference>
<dbReference type="InterPro" id="IPR050343">
    <property type="entry name" value="RsuA_PseudoU_synthase"/>
</dbReference>
<dbReference type="InterPro" id="IPR020094">
    <property type="entry name" value="TruA/RsuA/RluB/E/F_N"/>
</dbReference>
<organism evidence="5 6">
    <name type="scientific">Sediminicola luteus</name>
    <dbReference type="NCBI Taxonomy" id="319238"/>
    <lineage>
        <taxon>Bacteria</taxon>
        <taxon>Pseudomonadati</taxon>
        <taxon>Bacteroidota</taxon>
        <taxon>Flavobacteriia</taxon>
        <taxon>Flavobacteriales</taxon>
        <taxon>Flavobacteriaceae</taxon>
        <taxon>Sediminicola</taxon>
    </lineage>
</organism>
<proteinExistence type="inferred from homology"/>
<dbReference type="RefSeq" id="WP_097440916.1">
    <property type="nucleotide sequence ID" value="NZ_KZ300477.1"/>
</dbReference>
<evidence type="ECO:0000256" key="2">
    <source>
        <dbReference type="ARBA" id="ARBA00023235"/>
    </source>
</evidence>
<evidence type="ECO:0000313" key="5">
    <source>
        <dbReference type="EMBL" id="PCE62806.1"/>
    </source>
</evidence>